<evidence type="ECO:0000313" key="2">
    <source>
        <dbReference type="Proteomes" id="UP000198860"/>
    </source>
</evidence>
<keyword evidence="2" id="KW-1185">Reference proteome</keyword>
<proteinExistence type="predicted"/>
<protein>
    <submittedName>
        <fullName evidence="1">Uncharacterized protein</fullName>
    </submittedName>
</protein>
<sequence length="85" mass="9195">MIWSESIITVTAPMSQGMDTIMAMGRTSPATDITMGKGRTLRVMAMNMGTVHTRQDMDTIKGMAGIIRGMVGIITVTVDFINKSI</sequence>
<accession>A0A1H0K2D1</accession>
<dbReference type="AlphaFoldDB" id="A0A1H0K2D1"/>
<dbReference type="STRING" id="240303.SAMN05421677_105203"/>
<evidence type="ECO:0000313" key="1">
    <source>
        <dbReference type="EMBL" id="SDO50188.1"/>
    </source>
</evidence>
<dbReference type="EMBL" id="FNIZ01000005">
    <property type="protein sequence ID" value="SDO50188.1"/>
    <property type="molecule type" value="Genomic_DNA"/>
</dbReference>
<reference evidence="2" key="1">
    <citation type="submission" date="2016-10" db="EMBL/GenBank/DDBJ databases">
        <authorList>
            <person name="Varghese N."/>
            <person name="Submissions S."/>
        </authorList>
    </citation>
    <scope>NUCLEOTIDE SEQUENCE [LARGE SCALE GENOMIC DNA]</scope>
    <source>
        <strain evidence="2">CGMCC 1.3703</strain>
    </source>
</reference>
<dbReference type="Proteomes" id="UP000198860">
    <property type="component" value="Unassembled WGS sequence"/>
</dbReference>
<organism evidence="1 2">
    <name type="scientific">Halobacillus aidingensis</name>
    <dbReference type="NCBI Taxonomy" id="240303"/>
    <lineage>
        <taxon>Bacteria</taxon>
        <taxon>Bacillati</taxon>
        <taxon>Bacillota</taxon>
        <taxon>Bacilli</taxon>
        <taxon>Bacillales</taxon>
        <taxon>Bacillaceae</taxon>
        <taxon>Halobacillus</taxon>
    </lineage>
</organism>
<name>A0A1H0K2D1_HALAD</name>
<gene>
    <name evidence="1" type="ORF">SAMN05421677_105203</name>
</gene>